<reference evidence="4" key="1">
    <citation type="journal article" date="2019" name="Int. J. Syst. Evol. Microbiol.">
        <title>The Global Catalogue of Microorganisms (GCM) 10K type strain sequencing project: providing services to taxonomists for standard genome sequencing and annotation.</title>
        <authorList>
            <consortium name="The Broad Institute Genomics Platform"/>
            <consortium name="The Broad Institute Genome Sequencing Center for Infectious Disease"/>
            <person name="Wu L."/>
            <person name="Ma J."/>
        </authorList>
    </citation>
    <scope>NUCLEOTIDE SEQUENCE [LARGE SCALE GENOMIC DNA]</scope>
    <source>
        <strain evidence="4">CGMCC 1.16444</strain>
    </source>
</reference>
<evidence type="ECO:0000313" key="3">
    <source>
        <dbReference type="EMBL" id="MFC5067704.1"/>
    </source>
</evidence>
<dbReference type="PANTHER" id="PTHR12526">
    <property type="entry name" value="GLYCOSYLTRANSFERASE"/>
    <property type="match status" value="1"/>
</dbReference>
<feature type="domain" description="Glycosyltransferase subfamily 4-like N-terminal" evidence="2">
    <location>
        <begin position="18"/>
        <end position="121"/>
    </location>
</feature>
<dbReference type="RefSeq" id="WP_114958155.1">
    <property type="nucleotide sequence ID" value="NZ_JBHSJF010000005.1"/>
</dbReference>
<evidence type="ECO:0000313" key="4">
    <source>
        <dbReference type="Proteomes" id="UP001595796"/>
    </source>
</evidence>
<dbReference type="SUPFAM" id="SSF53756">
    <property type="entry name" value="UDP-Glycosyltransferase/glycogen phosphorylase"/>
    <property type="match status" value="1"/>
</dbReference>
<dbReference type="PANTHER" id="PTHR12526:SF595">
    <property type="entry name" value="BLL5217 PROTEIN"/>
    <property type="match status" value="1"/>
</dbReference>
<sequence length="373" mass="41287">MRIAQIAPLYESCPPQLYGGTERVVSFLTEELVKLGHDVTLFASGDSKTAARLVPGSKRALRLDTSVLDPLAHHMVLMNRVIQEADNFEILHFHTDYLHYPFFANSGHPIVTTLHGRQDLLDLVPIYREFPDMPLVSISDAQRRPISHAHWVKTVHHGLPLDLLPEGPGDGRYLAFVGRISPEKRLDRAIMIARQAGIPLKVAAKIDRTDTVYYEDVIKPLLGEGVEFVGEINDQQKKDFLGRAGALLFPVDWPEPFGLVMIEAMACGTPVLAFRCGSVPEVIDEGITGLVVDCMEAAHAALPQVLALDRHNVRLQFEKRFSAERMARDYLALYETMTRPVITMPAAVAVAKRAGERLSSLELPAAVHAVAKA</sequence>
<accession>A0ABV9YZS2</accession>
<organism evidence="3 4">
    <name type="scientific">Flaviflagellibacter deserti</name>
    <dbReference type="NCBI Taxonomy" id="2267266"/>
    <lineage>
        <taxon>Bacteria</taxon>
        <taxon>Pseudomonadati</taxon>
        <taxon>Pseudomonadota</taxon>
        <taxon>Alphaproteobacteria</taxon>
        <taxon>Hyphomicrobiales</taxon>
        <taxon>Flaviflagellibacter</taxon>
    </lineage>
</organism>
<dbReference type="Pfam" id="PF13439">
    <property type="entry name" value="Glyco_transf_4"/>
    <property type="match status" value="1"/>
</dbReference>
<dbReference type="InterPro" id="IPR001296">
    <property type="entry name" value="Glyco_trans_1"/>
</dbReference>
<dbReference type="InterPro" id="IPR028098">
    <property type="entry name" value="Glyco_trans_4-like_N"/>
</dbReference>
<dbReference type="EMBL" id="JBHSJF010000005">
    <property type="protein sequence ID" value="MFC5067704.1"/>
    <property type="molecule type" value="Genomic_DNA"/>
</dbReference>
<proteinExistence type="predicted"/>
<keyword evidence="4" id="KW-1185">Reference proteome</keyword>
<protein>
    <submittedName>
        <fullName evidence="3">Glycosyltransferase family 4 protein</fullName>
    </submittedName>
</protein>
<evidence type="ECO:0000259" key="2">
    <source>
        <dbReference type="Pfam" id="PF13439"/>
    </source>
</evidence>
<name>A0ABV9YZS2_9HYPH</name>
<dbReference type="CDD" id="cd03802">
    <property type="entry name" value="GT4_AviGT4-like"/>
    <property type="match status" value="1"/>
</dbReference>
<dbReference type="Proteomes" id="UP001595796">
    <property type="component" value="Unassembled WGS sequence"/>
</dbReference>
<comment type="caution">
    <text evidence="3">The sequence shown here is derived from an EMBL/GenBank/DDBJ whole genome shotgun (WGS) entry which is preliminary data.</text>
</comment>
<gene>
    <name evidence="3" type="ORF">ACFPFW_06700</name>
</gene>
<evidence type="ECO:0000259" key="1">
    <source>
        <dbReference type="Pfam" id="PF00534"/>
    </source>
</evidence>
<feature type="domain" description="Glycosyl transferase family 1" evidence="1">
    <location>
        <begin position="169"/>
        <end position="311"/>
    </location>
</feature>
<dbReference type="Pfam" id="PF00534">
    <property type="entry name" value="Glycos_transf_1"/>
    <property type="match status" value="1"/>
</dbReference>
<dbReference type="Gene3D" id="3.40.50.2000">
    <property type="entry name" value="Glycogen Phosphorylase B"/>
    <property type="match status" value="2"/>
</dbReference>